<protein>
    <submittedName>
        <fullName evidence="2">YbhB/YbcL family Raf kinase inhibitor-like protein</fullName>
    </submittedName>
</protein>
<dbReference type="Gene3D" id="3.90.280.10">
    <property type="entry name" value="PEBP-like"/>
    <property type="match status" value="1"/>
</dbReference>
<gene>
    <name evidence="2" type="ORF">ACELLULO517_03770</name>
</gene>
<keyword evidence="3" id="KW-1185">Reference proteome</keyword>
<name>A0A963YYU3_9PROT</name>
<dbReference type="Pfam" id="PF01161">
    <property type="entry name" value="PBP"/>
    <property type="match status" value="1"/>
</dbReference>
<accession>A0A963YYU3</accession>
<comment type="caution">
    <text evidence="2">The sequence shown here is derived from an EMBL/GenBank/DDBJ whole genome shotgun (WGS) entry which is preliminary data.</text>
</comment>
<feature type="signal peptide" evidence="1">
    <location>
        <begin position="1"/>
        <end position="25"/>
    </location>
</feature>
<dbReference type="NCBIfam" id="TIGR00481">
    <property type="entry name" value="YbhB/YbcL family Raf kinase inhibitor-like protein"/>
    <property type="match status" value="1"/>
</dbReference>
<dbReference type="PANTHER" id="PTHR30289">
    <property type="entry name" value="UNCHARACTERIZED PROTEIN YBCL-RELATED"/>
    <property type="match status" value="1"/>
</dbReference>
<dbReference type="InterPro" id="IPR008914">
    <property type="entry name" value="PEBP"/>
</dbReference>
<dbReference type="CDD" id="cd00865">
    <property type="entry name" value="PEBP_bact_arch"/>
    <property type="match status" value="1"/>
</dbReference>
<dbReference type="AlphaFoldDB" id="A0A963YYU3"/>
<keyword evidence="1" id="KW-0732">Signal</keyword>
<dbReference type="RefSeq" id="WP_227305931.1">
    <property type="nucleotide sequence ID" value="NZ_JAESVA010000001.1"/>
</dbReference>
<dbReference type="PANTHER" id="PTHR30289:SF1">
    <property type="entry name" value="PEBP (PHOSPHATIDYLETHANOLAMINE-BINDING PROTEIN) FAMILY PROTEIN"/>
    <property type="match status" value="1"/>
</dbReference>
<reference evidence="2 3" key="1">
    <citation type="journal article" date="2021" name="Microorganisms">
        <title>Acidisoma silvae sp. nov. and Acidisomacellulosilytica sp. nov., Two Acidophilic Bacteria Isolated from Decaying Wood, Hydrolyzing Cellulose and Producing Poly-3-hydroxybutyrate.</title>
        <authorList>
            <person name="Mieszkin S."/>
            <person name="Pouder E."/>
            <person name="Uroz S."/>
            <person name="Simon-Colin C."/>
            <person name="Alain K."/>
        </authorList>
    </citation>
    <scope>NUCLEOTIDE SEQUENCE [LARGE SCALE GENOMIC DNA]</scope>
    <source>
        <strain evidence="2 3">HW T5.17</strain>
    </source>
</reference>
<feature type="chain" id="PRO_5037631562" evidence="1">
    <location>
        <begin position="26"/>
        <end position="229"/>
    </location>
</feature>
<evidence type="ECO:0000313" key="3">
    <source>
        <dbReference type="Proteomes" id="UP000721844"/>
    </source>
</evidence>
<dbReference type="SUPFAM" id="SSF49777">
    <property type="entry name" value="PEBP-like"/>
    <property type="match status" value="1"/>
</dbReference>
<dbReference type="EMBL" id="JAESVA010000001">
    <property type="protein sequence ID" value="MCB8879339.1"/>
    <property type="molecule type" value="Genomic_DNA"/>
</dbReference>
<dbReference type="Proteomes" id="UP000721844">
    <property type="component" value="Unassembled WGS sequence"/>
</dbReference>
<sequence>MRTLIRVSSLAFVGTCLLASASAAADLTVTFGETGAHGVIADRYAFCPPAGTKGADISPAVTWSAGPSGTRSYALRMQDLDVPASFDQIEKPGVTIPSDAPRISVDHWVLADIPVQIHALAEGADSAGFVKGGKPTGPTSHGVRGTNIYARFLAAKPGMAGPYGGYDGPCPPRNDQRPHRYVVEVFALNIGSLTLPIGFTGAEMAKAMAGHILAQGQASAVYSRWKTKM</sequence>
<dbReference type="InterPro" id="IPR005247">
    <property type="entry name" value="YbhB_YbcL/LppC-like"/>
</dbReference>
<organism evidence="2 3">
    <name type="scientific">Acidisoma cellulosilyticum</name>
    <dbReference type="NCBI Taxonomy" id="2802395"/>
    <lineage>
        <taxon>Bacteria</taxon>
        <taxon>Pseudomonadati</taxon>
        <taxon>Pseudomonadota</taxon>
        <taxon>Alphaproteobacteria</taxon>
        <taxon>Acetobacterales</taxon>
        <taxon>Acidocellaceae</taxon>
        <taxon>Acidisoma</taxon>
    </lineage>
</organism>
<dbReference type="InterPro" id="IPR036610">
    <property type="entry name" value="PEBP-like_sf"/>
</dbReference>
<evidence type="ECO:0000313" key="2">
    <source>
        <dbReference type="EMBL" id="MCB8879339.1"/>
    </source>
</evidence>
<evidence type="ECO:0000256" key="1">
    <source>
        <dbReference type="SAM" id="SignalP"/>
    </source>
</evidence>
<proteinExistence type="predicted"/>